<comment type="caution">
    <text evidence="1">The sequence shown here is derived from an EMBL/GenBank/DDBJ whole genome shotgun (WGS) entry which is preliminary data.</text>
</comment>
<evidence type="ECO:0000313" key="2">
    <source>
        <dbReference type="Proteomes" id="UP000284219"/>
    </source>
</evidence>
<dbReference type="EMBL" id="MCHY01000009">
    <property type="protein sequence ID" value="RKD22919.1"/>
    <property type="molecule type" value="Genomic_DNA"/>
</dbReference>
<organism evidence="1 2">
    <name type="scientific">Ammoniphilus oxalaticus</name>
    <dbReference type="NCBI Taxonomy" id="66863"/>
    <lineage>
        <taxon>Bacteria</taxon>
        <taxon>Bacillati</taxon>
        <taxon>Bacillota</taxon>
        <taxon>Bacilli</taxon>
        <taxon>Bacillales</taxon>
        <taxon>Paenibacillaceae</taxon>
        <taxon>Aneurinibacillus group</taxon>
        <taxon>Ammoniphilus</taxon>
    </lineage>
</organism>
<dbReference type="AlphaFoldDB" id="A0A419SGL7"/>
<proteinExistence type="predicted"/>
<protein>
    <recommendedName>
        <fullName evidence="3">Carboxypeptidase regulatory-like domain-containing protein</fullName>
    </recommendedName>
</protein>
<dbReference type="Proteomes" id="UP000284219">
    <property type="component" value="Unassembled WGS sequence"/>
</dbReference>
<keyword evidence="2" id="KW-1185">Reference proteome</keyword>
<dbReference type="NCBIfam" id="NF038094">
    <property type="entry name" value="CueP_fam"/>
    <property type="match status" value="1"/>
</dbReference>
<evidence type="ECO:0008006" key="3">
    <source>
        <dbReference type="Google" id="ProtNLM"/>
    </source>
</evidence>
<name>A0A419SGL7_9BACL</name>
<gene>
    <name evidence="1" type="ORF">BEP19_11835</name>
</gene>
<dbReference type="Gene3D" id="2.60.40.3700">
    <property type="match status" value="1"/>
</dbReference>
<dbReference type="OrthoDB" id="73040at2"/>
<dbReference type="Pfam" id="PF21172">
    <property type="entry name" value="CueP"/>
    <property type="match status" value="1"/>
</dbReference>
<evidence type="ECO:0000313" key="1">
    <source>
        <dbReference type="EMBL" id="RKD22919.1"/>
    </source>
</evidence>
<reference evidence="1 2" key="1">
    <citation type="submission" date="2016-08" db="EMBL/GenBank/DDBJ databases">
        <title>Novel Firmicute Genomes.</title>
        <authorList>
            <person name="Poppleton D.I."/>
            <person name="Gribaldo S."/>
        </authorList>
    </citation>
    <scope>NUCLEOTIDE SEQUENCE [LARGE SCALE GENOMIC DNA]</scope>
    <source>
        <strain evidence="1 2">RAOx-1</strain>
    </source>
</reference>
<dbReference type="InterPro" id="IPR047808">
    <property type="entry name" value="CueP-like"/>
</dbReference>
<accession>A0A419SGL7</accession>
<sequence length="79" mass="8932">MTGCQGELVAEKFDVQIHDEQGRPIIDTMIATEANGFFDLWLPRNQTYQVKIQQGDKVAEAKLATFKDDPTCITTMQLQ</sequence>